<evidence type="ECO:0000313" key="2">
    <source>
        <dbReference type="Proteomes" id="UP000070501"/>
    </source>
</evidence>
<gene>
    <name evidence="1" type="ORF">Micbo1qcDRAFT_219992</name>
</gene>
<name>A0A136IMA8_9PEZI</name>
<dbReference type="EMBL" id="KQ964271">
    <property type="protein sequence ID" value="KXJ86102.1"/>
    <property type="molecule type" value="Genomic_DNA"/>
</dbReference>
<evidence type="ECO:0000313" key="1">
    <source>
        <dbReference type="EMBL" id="KXJ86102.1"/>
    </source>
</evidence>
<sequence length="192" mass="21496">MPSSMAPHVQKQSTFLSRLPPEIRVMIHDFYTISYIQYSPHDAAIPLYKPGAVTFHHQPSDGTARRYLIEFDTQMPPLLQSCKQIAAELTPIAQKLLRLSLTNERTVPLVPASTDIAIRAAIFFPPHITASSITRLHLEYRIDNPDVYHAAPFRSPFDKSPEYSLDSGHQRALSGLKTLCVTVKCAAARACR</sequence>
<dbReference type="OrthoDB" id="4785197at2759"/>
<organism evidence="1 2">
    <name type="scientific">Microdochium bolleyi</name>
    <dbReference type="NCBI Taxonomy" id="196109"/>
    <lineage>
        <taxon>Eukaryota</taxon>
        <taxon>Fungi</taxon>
        <taxon>Dikarya</taxon>
        <taxon>Ascomycota</taxon>
        <taxon>Pezizomycotina</taxon>
        <taxon>Sordariomycetes</taxon>
        <taxon>Xylariomycetidae</taxon>
        <taxon>Xylariales</taxon>
        <taxon>Microdochiaceae</taxon>
        <taxon>Microdochium</taxon>
    </lineage>
</organism>
<dbReference type="InParanoid" id="A0A136IMA8"/>
<accession>A0A136IMA8</accession>
<dbReference type="Proteomes" id="UP000070501">
    <property type="component" value="Unassembled WGS sequence"/>
</dbReference>
<keyword evidence="2" id="KW-1185">Reference proteome</keyword>
<proteinExistence type="predicted"/>
<protein>
    <submittedName>
        <fullName evidence="1">Uncharacterized protein</fullName>
    </submittedName>
</protein>
<dbReference type="AlphaFoldDB" id="A0A136IMA8"/>
<reference evidence="2" key="1">
    <citation type="submission" date="2016-02" db="EMBL/GenBank/DDBJ databases">
        <title>Draft genome sequence of Microdochium bolleyi, a fungal endophyte of beachgrass.</title>
        <authorList>
            <consortium name="DOE Joint Genome Institute"/>
            <person name="David A.S."/>
            <person name="May G."/>
            <person name="Haridas S."/>
            <person name="Lim J."/>
            <person name="Wang M."/>
            <person name="Labutti K."/>
            <person name="Lipzen A."/>
            <person name="Barry K."/>
            <person name="Grigoriev I.V."/>
        </authorList>
    </citation>
    <scope>NUCLEOTIDE SEQUENCE [LARGE SCALE GENOMIC DNA]</scope>
    <source>
        <strain evidence="2">J235TASD1</strain>
    </source>
</reference>